<accession>A0A4W2FK72</accession>
<evidence type="ECO:0000256" key="13">
    <source>
        <dbReference type="ARBA" id="ARBA00023136"/>
    </source>
</evidence>
<keyword evidence="14" id="KW-0066">ATP synthesis</keyword>
<evidence type="ECO:0000256" key="6">
    <source>
        <dbReference type="ARBA" id="ARBA00022692"/>
    </source>
</evidence>
<dbReference type="Proteomes" id="UP000314981">
    <property type="component" value="Chromosome 8"/>
</dbReference>
<dbReference type="SMR" id="A0A4W2FK72"/>
<evidence type="ECO:0000256" key="11">
    <source>
        <dbReference type="ARBA" id="ARBA00023065"/>
    </source>
</evidence>
<name>A0A4W2FK72_BOBOX</name>
<keyword evidence="11" id="KW-0406">Ion transport</keyword>
<dbReference type="GO" id="GO:0046933">
    <property type="term" value="F:proton-transporting ATP synthase activity, rotational mechanism"/>
    <property type="evidence" value="ECO:0007669"/>
    <property type="project" value="TreeGrafter"/>
</dbReference>
<dbReference type="Proteomes" id="UP000429181">
    <property type="component" value="Chromosome 8"/>
</dbReference>
<comment type="subcellular location">
    <subcellularLocation>
        <location evidence="1">Mitochondrion inner membrane</location>
        <topology evidence="1">Single-pass membrane protein</topology>
    </subcellularLocation>
</comment>
<keyword evidence="4" id="KW-0138">CF(0)</keyword>
<evidence type="ECO:0000256" key="17">
    <source>
        <dbReference type="ARBA" id="ARBA00064647"/>
    </source>
</evidence>
<evidence type="ECO:0000256" key="12">
    <source>
        <dbReference type="ARBA" id="ARBA00023128"/>
    </source>
</evidence>
<evidence type="ECO:0000256" key="8">
    <source>
        <dbReference type="ARBA" id="ARBA00022792"/>
    </source>
</evidence>
<reference evidence="19" key="2">
    <citation type="submission" date="2025-05" db="UniProtKB">
        <authorList>
            <consortium name="Ensembl"/>
        </authorList>
    </citation>
    <scope>IDENTIFICATION</scope>
</reference>
<keyword evidence="7" id="KW-0375">Hydrogen ion transport</keyword>
<keyword evidence="13" id="KW-0472">Membrane</keyword>
<evidence type="ECO:0000313" key="19">
    <source>
        <dbReference type="Ensembl" id="ENSBIXP00005005490.1"/>
    </source>
</evidence>
<keyword evidence="5" id="KW-0597">Phosphoprotein</keyword>
<organism evidence="19 21">
    <name type="scientific">Bos indicus x Bos taurus</name>
    <name type="common">Hybrid cattle</name>
    <dbReference type="NCBI Taxonomy" id="30522"/>
    <lineage>
        <taxon>Eukaryota</taxon>
        <taxon>Metazoa</taxon>
        <taxon>Chordata</taxon>
        <taxon>Craniata</taxon>
        <taxon>Vertebrata</taxon>
        <taxon>Euteleostomi</taxon>
        <taxon>Mammalia</taxon>
        <taxon>Eutheria</taxon>
        <taxon>Laurasiatheria</taxon>
        <taxon>Artiodactyla</taxon>
        <taxon>Ruminantia</taxon>
        <taxon>Pecora</taxon>
        <taxon>Bovidae</taxon>
        <taxon>Bovinae</taxon>
        <taxon>Bos</taxon>
    </lineage>
</organism>
<dbReference type="STRING" id="30522.A0A4W2FK72"/>
<keyword evidence="20" id="KW-1185">Reference proteome</keyword>
<dbReference type="Ensembl" id="ENSBIXT00005006263.1">
    <property type="protein sequence ID" value="ENSBIXP00005005490.1"/>
    <property type="gene ID" value="ENSBIXG00005011164.1"/>
</dbReference>
<evidence type="ECO:0000313" key="21">
    <source>
        <dbReference type="Proteomes" id="UP000429181"/>
    </source>
</evidence>
<dbReference type="GO" id="GO:0042776">
    <property type="term" value="P:proton motive force-driven mitochondrial ATP synthesis"/>
    <property type="evidence" value="ECO:0007669"/>
    <property type="project" value="TreeGrafter"/>
</dbReference>
<evidence type="ECO:0000256" key="14">
    <source>
        <dbReference type="ARBA" id="ARBA00023310"/>
    </source>
</evidence>
<evidence type="ECO:0000256" key="4">
    <source>
        <dbReference type="ARBA" id="ARBA00022547"/>
    </source>
</evidence>
<keyword evidence="8" id="KW-0999">Mitochondrion inner membrane</keyword>
<comment type="subunit">
    <text evidence="17">Component of the ATP synthase complex composed at least of ATP5F1A/subunit alpha, ATP5F1B/subunit beta, ATP5MC1/subunit c (homooctomer), MT-ATP6/subunit a, MT-ATP8/subunit 8, ATP5ME/subunit e, ATP5MF/subunit f, ATP5MG/subunit g, ATP5MK/subunit k, ATP5MJ/subunit j, ATP5F1C/subunit gamma, ATP5F1D/subunit delta, ATP5F1E/subunit epsilon, ATP5PF/subunit F6, ATP5PB/subunit b, ATP5PD/subunit d, ATP5PO/subunit OSCP. ATP synthase complex consists of a soluble F(1) head domain (subunits alpha(3) and beta(3)) - the catalytic core - and a membrane F(0) domain - the membrane proton channel (subunits c, a, 8, e, f, g, k and j). These two domains are linked by a central stalk (subunits gamma, delta, and epsilon) rotating inside the F1 region and a stationary peripheral stalk (subunits F6, b, d, and OSCP).</text>
</comment>
<dbReference type="Pfam" id="PF10206">
    <property type="entry name" value="WRW"/>
    <property type="match status" value="1"/>
</dbReference>
<keyword evidence="9" id="KW-1133">Transmembrane helix</keyword>
<dbReference type="GO" id="GO:0005743">
    <property type="term" value="C:mitochondrial inner membrane"/>
    <property type="evidence" value="ECO:0007669"/>
    <property type="project" value="UniProtKB-SubCell"/>
</dbReference>
<proteinExistence type="inferred from homology"/>
<evidence type="ECO:0000256" key="3">
    <source>
        <dbReference type="ARBA" id="ARBA00022448"/>
    </source>
</evidence>
<comment type="function">
    <text evidence="16">Subunit f, of the mitochondrial membrane ATP synthase complex (F(1)F(0) ATP synthase or Complex V) that produces ATP from ADP in the presence of a proton gradient across the membrane which is generated by electron transport complexes of the respiratory chain. ATP synthase complex consist of a soluble F(1) head domain - the catalytic core - and a membrane F(1) domain - the membrane proton channel. These two domains are linked by a central stalk rotating inside the F(1) region and a stationary peripheral stalk. During catalysis, ATP synthesis in the catalytic domain of F(1) is coupled via a rotary mechanism of the central stalk subunits to proton translocation. In vivo, can only synthesize ATP although its ATP hydrolase activity can be activated artificially in vitro. Part of the complex F(0) domain.</text>
</comment>
<keyword evidence="12" id="KW-0496">Mitochondrion</keyword>
<dbReference type="InterPro" id="IPR019344">
    <property type="entry name" value="F1F0-ATPsyn_F_prd"/>
</dbReference>
<dbReference type="GeneTree" id="ENSGT00510000046986"/>
<protein>
    <recommendedName>
        <fullName evidence="18">ATP synthase F(0) complex subunit f, mitochondrial</fullName>
    </recommendedName>
    <alternativeName>
        <fullName evidence="15">ATP synthase membrane subunit f</fullName>
    </alternativeName>
</protein>
<evidence type="ECO:0000256" key="16">
    <source>
        <dbReference type="ARBA" id="ARBA00054012"/>
    </source>
</evidence>
<dbReference type="Ensembl" id="ENSBIXT00000026728.1">
    <property type="protein sequence ID" value="ENSBIXP00000036410.1"/>
    <property type="gene ID" value="ENSBIXG00000003568.1"/>
</dbReference>
<dbReference type="AlphaFoldDB" id="A0A4W2FK72"/>
<keyword evidence="6" id="KW-0812">Transmembrane</keyword>
<evidence type="ECO:0000256" key="7">
    <source>
        <dbReference type="ARBA" id="ARBA00022781"/>
    </source>
</evidence>
<evidence type="ECO:0000256" key="10">
    <source>
        <dbReference type="ARBA" id="ARBA00022990"/>
    </source>
</evidence>
<dbReference type="GO" id="GO:0045259">
    <property type="term" value="C:proton-transporting ATP synthase complex"/>
    <property type="evidence" value="ECO:0007669"/>
    <property type="project" value="UniProtKB-KW"/>
</dbReference>
<comment type="similarity">
    <text evidence="2">Belongs to the ATPase F chain family.</text>
</comment>
<keyword evidence="10" id="KW-0007">Acetylation</keyword>
<evidence type="ECO:0000256" key="9">
    <source>
        <dbReference type="ARBA" id="ARBA00022989"/>
    </source>
</evidence>
<dbReference type="OMA" id="ENSCYCA"/>
<reference evidence="20 21" key="1">
    <citation type="submission" date="2018-11" db="EMBL/GenBank/DDBJ databases">
        <title>Haplotype-resolved cattle genomes.</title>
        <authorList>
            <person name="Low W.Y."/>
            <person name="Tearle R."/>
            <person name="Bickhart D.M."/>
            <person name="Rosen B.D."/>
            <person name="Koren S."/>
            <person name="Rhie A."/>
            <person name="Hiendleder S."/>
            <person name="Phillippy A.M."/>
            <person name="Smith T.P.L."/>
            <person name="Williams J.L."/>
        </authorList>
    </citation>
    <scope>NUCLEOTIDE SEQUENCE [LARGE SCALE GENOMIC DNA]</scope>
</reference>
<dbReference type="PANTHER" id="PTHR13080">
    <property type="entry name" value="ATP SYNTHASE F CHAIN, MITOCHONDRIAL-RELATED"/>
    <property type="match status" value="1"/>
</dbReference>
<evidence type="ECO:0000256" key="5">
    <source>
        <dbReference type="ARBA" id="ARBA00022553"/>
    </source>
</evidence>
<dbReference type="PANTHER" id="PTHR13080:SF16">
    <property type="entry name" value="ATP SYNTHASE SUBUNIT F, MITOCHONDRIAL"/>
    <property type="match status" value="1"/>
</dbReference>
<sequence>MDVKLRELPIWILMQDFIPKGIAVVFQKGYYQYYKYLSMKKGNVAGLSMVLAAYVLFNRCRSYKELKQEQPSEYH</sequence>
<evidence type="ECO:0000256" key="1">
    <source>
        <dbReference type="ARBA" id="ARBA00004434"/>
    </source>
</evidence>
<evidence type="ECO:0000256" key="15">
    <source>
        <dbReference type="ARBA" id="ARBA00032201"/>
    </source>
</evidence>
<evidence type="ECO:0000256" key="2">
    <source>
        <dbReference type="ARBA" id="ARBA00005895"/>
    </source>
</evidence>
<evidence type="ECO:0000256" key="18">
    <source>
        <dbReference type="ARBA" id="ARBA00070733"/>
    </source>
</evidence>
<evidence type="ECO:0000313" key="20">
    <source>
        <dbReference type="Proteomes" id="UP000314981"/>
    </source>
</evidence>
<keyword evidence="3" id="KW-0813">Transport</keyword>